<evidence type="ECO:0000313" key="12">
    <source>
        <dbReference type="Proteomes" id="UP000598271"/>
    </source>
</evidence>
<dbReference type="PANTHER" id="PTHR47354">
    <property type="entry name" value="NADH OXIDOREDUCTASE HCR"/>
    <property type="match status" value="1"/>
</dbReference>
<dbReference type="InterPro" id="IPR008333">
    <property type="entry name" value="Cbr1-like_FAD-bd_dom"/>
</dbReference>
<protein>
    <submittedName>
        <fullName evidence="11">3-ketosteroid-9-alpha-hydroxylase reductase subunit</fullName>
    </submittedName>
</protein>
<dbReference type="PRINTS" id="PR00371">
    <property type="entry name" value="FPNCR"/>
</dbReference>
<evidence type="ECO:0000256" key="4">
    <source>
        <dbReference type="ARBA" id="ARBA00022723"/>
    </source>
</evidence>
<dbReference type="Pfam" id="PF00970">
    <property type="entry name" value="FAD_binding_6"/>
    <property type="match status" value="1"/>
</dbReference>
<keyword evidence="8" id="KW-0411">Iron-sulfur</keyword>
<dbReference type="Gene3D" id="2.40.30.10">
    <property type="entry name" value="Translation factors"/>
    <property type="match status" value="1"/>
</dbReference>
<sequence>MQENVLPLRVKNIISETHDTRTFVLEPTDGDPLKYLPGQFLTFLLKIENHEVRRSYSMSSAPGIDALPAITIKRVANGEVSRYWHDRVQVGTLLHALPPAGRFTLDDSAGEPRDIFLLAAGSGITPLFSIMKYALTHESDCRVTLLYASRRGRSIIFNEQLEEWQARYPERLEIIHILSQPTDDWPGRRGRINNYRLENIVRKRLHFPTGRARFFLCGPFELMRIAEITLLFMGMAPAQIRKENFVIDTVPQPPKKSEPHTIRLNFHGDERELEVPAYTSILQASLNNGIPIPYSCKGGRCGTCAAICRTGEVRMSLNDVLTERDLAQGWVLTCTGYVESEGVVLEVV</sequence>
<comment type="caution">
    <text evidence="11">The sequence shown here is derived from an EMBL/GenBank/DDBJ whole genome shotgun (WGS) entry which is preliminary data.</text>
</comment>
<evidence type="ECO:0000259" key="10">
    <source>
        <dbReference type="PROSITE" id="PS51384"/>
    </source>
</evidence>
<dbReference type="InterPro" id="IPR001709">
    <property type="entry name" value="Flavoprot_Pyr_Nucl_cyt_Rdtase"/>
</dbReference>
<organism evidence="11 12">
    <name type="scientific">Persicitalea jodogahamensis</name>
    <dbReference type="NCBI Taxonomy" id="402147"/>
    <lineage>
        <taxon>Bacteria</taxon>
        <taxon>Pseudomonadati</taxon>
        <taxon>Bacteroidota</taxon>
        <taxon>Cytophagia</taxon>
        <taxon>Cytophagales</taxon>
        <taxon>Spirosomataceae</taxon>
        <taxon>Persicitalea</taxon>
    </lineage>
</organism>
<dbReference type="CDD" id="cd06214">
    <property type="entry name" value="PA_degradation_oxidoreductase_like"/>
    <property type="match status" value="1"/>
</dbReference>
<evidence type="ECO:0000256" key="8">
    <source>
        <dbReference type="ARBA" id="ARBA00023014"/>
    </source>
</evidence>
<evidence type="ECO:0000256" key="3">
    <source>
        <dbReference type="ARBA" id="ARBA00022714"/>
    </source>
</evidence>
<dbReference type="InterPro" id="IPR039261">
    <property type="entry name" value="FNR_nucleotide-bd"/>
</dbReference>
<proteinExistence type="predicted"/>
<dbReference type="InterPro" id="IPR012675">
    <property type="entry name" value="Beta-grasp_dom_sf"/>
</dbReference>
<keyword evidence="6" id="KW-0560">Oxidoreductase</keyword>
<dbReference type="InterPro" id="IPR017938">
    <property type="entry name" value="Riboflavin_synthase-like_b-brl"/>
</dbReference>
<keyword evidence="12" id="KW-1185">Reference proteome</keyword>
<keyword evidence="3" id="KW-0001">2Fe-2S</keyword>
<dbReference type="Gene3D" id="3.40.50.80">
    <property type="entry name" value="Nucleotide-binding domain of ferredoxin-NADP reductase (FNR) module"/>
    <property type="match status" value="1"/>
</dbReference>
<dbReference type="PROSITE" id="PS51384">
    <property type="entry name" value="FAD_FR"/>
    <property type="match status" value="1"/>
</dbReference>
<keyword evidence="2" id="KW-0285">Flavoprotein</keyword>
<dbReference type="InterPro" id="IPR050415">
    <property type="entry name" value="MRET"/>
</dbReference>
<dbReference type="GO" id="GO:0046872">
    <property type="term" value="F:metal ion binding"/>
    <property type="evidence" value="ECO:0007669"/>
    <property type="project" value="UniProtKB-KW"/>
</dbReference>
<dbReference type="InterPro" id="IPR006058">
    <property type="entry name" value="2Fe2S_fd_BS"/>
</dbReference>
<keyword evidence="4" id="KW-0479">Metal-binding</keyword>
<dbReference type="InterPro" id="IPR036010">
    <property type="entry name" value="2Fe-2S_ferredoxin-like_sf"/>
</dbReference>
<dbReference type="Pfam" id="PF00175">
    <property type="entry name" value="NAD_binding_1"/>
    <property type="match status" value="1"/>
</dbReference>
<dbReference type="PRINTS" id="PR00406">
    <property type="entry name" value="CYTB5RDTASE"/>
</dbReference>
<dbReference type="PROSITE" id="PS00197">
    <property type="entry name" value="2FE2S_FER_1"/>
    <property type="match status" value="1"/>
</dbReference>
<dbReference type="Pfam" id="PF00111">
    <property type="entry name" value="Fer2"/>
    <property type="match status" value="1"/>
</dbReference>
<evidence type="ECO:0000313" key="11">
    <source>
        <dbReference type="EMBL" id="GHB70939.1"/>
    </source>
</evidence>
<name>A0A8J3G913_9BACT</name>
<dbReference type="EMBL" id="BMXF01000002">
    <property type="protein sequence ID" value="GHB70939.1"/>
    <property type="molecule type" value="Genomic_DNA"/>
</dbReference>
<evidence type="ECO:0000256" key="5">
    <source>
        <dbReference type="ARBA" id="ARBA00022827"/>
    </source>
</evidence>
<gene>
    <name evidence="11" type="primary">hmp</name>
    <name evidence="11" type="ORF">GCM10007390_25840</name>
</gene>
<dbReference type="PANTHER" id="PTHR47354:SF8">
    <property type="entry name" value="1,2-PHENYLACETYL-COA EPOXIDASE, SUBUNIT E"/>
    <property type="match status" value="1"/>
</dbReference>
<evidence type="ECO:0000256" key="6">
    <source>
        <dbReference type="ARBA" id="ARBA00023002"/>
    </source>
</evidence>
<reference evidence="11 12" key="1">
    <citation type="journal article" date="2014" name="Int. J. Syst. Evol. Microbiol.">
        <title>Complete genome sequence of Corynebacterium casei LMG S-19264T (=DSM 44701T), isolated from a smear-ripened cheese.</title>
        <authorList>
            <consortium name="US DOE Joint Genome Institute (JGI-PGF)"/>
            <person name="Walter F."/>
            <person name="Albersmeier A."/>
            <person name="Kalinowski J."/>
            <person name="Ruckert C."/>
        </authorList>
    </citation>
    <scope>NUCLEOTIDE SEQUENCE [LARGE SCALE GENOMIC DNA]</scope>
    <source>
        <strain evidence="11 12">KCTC 12866</strain>
    </source>
</reference>
<evidence type="ECO:0000256" key="7">
    <source>
        <dbReference type="ARBA" id="ARBA00023004"/>
    </source>
</evidence>
<feature type="domain" description="FAD-binding FR-type" evidence="10">
    <location>
        <begin position="3"/>
        <end position="106"/>
    </location>
</feature>
<dbReference type="AlphaFoldDB" id="A0A8J3G913"/>
<evidence type="ECO:0000259" key="9">
    <source>
        <dbReference type="PROSITE" id="PS51085"/>
    </source>
</evidence>
<keyword evidence="7" id="KW-0408">Iron</keyword>
<dbReference type="InterPro" id="IPR017927">
    <property type="entry name" value="FAD-bd_FR_type"/>
</dbReference>
<dbReference type="PROSITE" id="PS51085">
    <property type="entry name" value="2FE2S_FER_2"/>
    <property type="match status" value="1"/>
</dbReference>
<dbReference type="Proteomes" id="UP000598271">
    <property type="component" value="Unassembled WGS sequence"/>
</dbReference>
<dbReference type="CDD" id="cd00207">
    <property type="entry name" value="fer2"/>
    <property type="match status" value="1"/>
</dbReference>
<dbReference type="GO" id="GO:0051537">
    <property type="term" value="F:2 iron, 2 sulfur cluster binding"/>
    <property type="evidence" value="ECO:0007669"/>
    <property type="project" value="UniProtKB-KW"/>
</dbReference>
<dbReference type="GO" id="GO:0050660">
    <property type="term" value="F:flavin adenine dinucleotide binding"/>
    <property type="evidence" value="ECO:0007669"/>
    <property type="project" value="TreeGrafter"/>
</dbReference>
<evidence type="ECO:0000256" key="2">
    <source>
        <dbReference type="ARBA" id="ARBA00022630"/>
    </source>
</evidence>
<dbReference type="InterPro" id="IPR001041">
    <property type="entry name" value="2Fe-2S_ferredoxin-type"/>
</dbReference>
<dbReference type="SUPFAM" id="SSF54292">
    <property type="entry name" value="2Fe-2S ferredoxin-like"/>
    <property type="match status" value="1"/>
</dbReference>
<dbReference type="GO" id="GO:0016491">
    <property type="term" value="F:oxidoreductase activity"/>
    <property type="evidence" value="ECO:0007669"/>
    <property type="project" value="UniProtKB-KW"/>
</dbReference>
<dbReference type="RefSeq" id="WP_189564883.1">
    <property type="nucleotide sequence ID" value="NZ_BMXF01000002.1"/>
</dbReference>
<dbReference type="Gene3D" id="3.10.20.30">
    <property type="match status" value="1"/>
</dbReference>
<dbReference type="SUPFAM" id="SSF52343">
    <property type="entry name" value="Ferredoxin reductase-like, C-terminal NADP-linked domain"/>
    <property type="match status" value="1"/>
</dbReference>
<comment type="cofactor">
    <cofactor evidence="1">
        <name>FAD</name>
        <dbReference type="ChEBI" id="CHEBI:57692"/>
    </cofactor>
</comment>
<feature type="domain" description="2Fe-2S ferredoxin-type" evidence="9">
    <location>
        <begin position="260"/>
        <end position="348"/>
    </location>
</feature>
<accession>A0A8J3G913</accession>
<dbReference type="SUPFAM" id="SSF63380">
    <property type="entry name" value="Riboflavin synthase domain-like"/>
    <property type="match status" value="1"/>
</dbReference>
<dbReference type="InterPro" id="IPR001433">
    <property type="entry name" value="OxRdtase_FAD/NAD-bd"/>
</dbReference>
<evidence type="ECO:0000256" key="1">
    <source>
        <dbReference type="ARBA" id="ARBA00001974"/>
    </source>
</evidence>
<keyword evidence="5" id="KW-0274">FAD</keyword>